<dbReference type="RefSeq" id="WP_242151742.1">
    <property type="nucleotide sequence ID" value="NZ_CP093379.1"/>
</dbReference>
<dbReference type="CDD" id="cd02440">
    <property type="entry name" value="AdoMet_MTases"/>
    <property type="match status" value="1"/>
</dbReference>
<sequence length="252" mass="28884">MDSYQSLSAKVYQLDKPVGTSFGDIEFYEACLKKLKVKGPILEPAVGTGRLLIPLLKSGFDVKGFDLSPQMLTICQENLTKHEEDPARVYQASFSDFHYDEKFSAIIIPSGTFLLMTDNSEIQIALDNFYQHLLPQGMLIFDLFLQPDFQVGRTQVREFKVDLQEKITLTMTESAIDHLNQVTTTYHRYEVWKDHQLVETELECFRLKWLGLQEIDLLLQRTGFKTIQIIANYDETQSPTNATDTLTVIATK</sequence>
<dbReference type="EMBL" id="CP093379">
    <property type="protein sequence ID" value="UNM97027.1"/>
    <property type="molecule type" value="Genomic_DNA"/>
</dbReference>
<dbReference type="InterPro" id="IPR041698">
    <property type="entry name" value="Methyltransf_25"/>
</dbReference>
<protein>
    <submittedName>
        <fullName evidence="2">Class I SAM-dependent methyltransferase</fullName>
    </submittedName>
</protein>
<accession>A0ABY3X7J6</accession>
<dbReference type="GO" id="GO:0008168">
    <property type="term" value="F:methyltransferase activity"/>
    <property type="evidence" value="ECO:0007669"/>
    <property type="project" value="UniProtKB-KW"/>
</dbReference>
<dbReference type="GO" id="GO:0032259">
    <property type="term" value="P:methylation"/>
    <property type="evidence" value="ECO:0007669"/>
    <property type="project" value="UniProtKB-KW"/>
</dbReference>
<dbReference type="Pfam" id="PF13649">
    <property type="entry name" value="Methyltransf_25"/>
    <property type="match status" value="1"/>
</dbReference>
<dbReference type="SUPFAM" id="SSF53335">
    <property type="entry name" value="S-adenosyl-L-methionine-dependent methyltransferases"/>
    <property type="match status" value="1"/>
</dbReference>
<dbReference type="Gene3D" id="3.40.50.150">
    <property type="entry name" value="Vaccinia Virus protein VP39"/>
    <property type="match status" value="1"/>
</dbReference>
<dbReference type="InterPro" id="IPR029063">
    <property type="entry name" value="SAM-dependent_MTases_sf"/>
</dbReference>
<proteinExistence type="predicted"/>
<dbReference type="Proteomes" id="UP000829542">
    <property type="component" value="Chromosome"/>
</dbReference>
<evidence type="ECO:0000259" key="1">
    <source>
        <dbReference type="Pfam" id="PF13649"/>
    </source>
</evidence>
<evidence type="ECO:0000313" key="2">
    <source>
        <dbReference type="EMBL" id="UNM97027.1"/>
    </source>
</evidence>
<organism evidence="2 3">
    <name type="scientific">Ignatzschineria rhizosphaerae</name>
    <dbReference type="NCBI Taxonomy" id="2923279"/>
    <lineage>
        <taxon>Bacteria</taxon>
        <taxon>Pseudomonadati</taxon>
        <taxon>Pseudomonadota</taxon>
        <taxon>Gammaproteobacteria</taxon>
        <taxon>Cardiobacteriales</taxon>
        <taxon>Ignatzschineriaceae</taxon>
        <taxon>Ignatzschineria</taxon>
    </lineage>
</organism>
<gene>
    <name evidence="2" type="ORF">MMG00_04020</name>
</gene>
<keyword evidence="2" id="KW-0489">Methyltransferase</keyword>
<keyword evidence="3" id="KW-1185">Reference proteome</keyword>
<feature type="domain" description="Methyltransferase" evidence="1">
    <location>
        <begin position="41"/>
        <end position="137"/>
    </location>
</feature>
<evidence type="ECO:0000313" key="3">
    <source>
        <dbReference type="Proteomes" id="UP000829542"/>
    </source>
</evidence>
<dbReference type="Gene3D" id="2.20.25.110">
    <property type="entry name" value="S-adenosyl-L-methionine-dependent methyltransferases"/>
    <property type="match status" value="1"/>
</dbReference>
<reference evidence="2 3" key="1">
    <citation type="submission" date="2022-03" db="EMBL/GenBank/DDBJ databases">
        <title>Ignatzschineria rhizosphaerae HR5S32.</title>
        <authorList>
            <person name="Sun J.Q."/>
            <person name="Feng J.Y."/>
        </authorList>
    </citation>
    <scope>NUCLEOTIDE SEQUENCE [LARGE SCALE GENOMIC DNA]</scope>
    <source>
        <strain evidence="2 3">HR5S32</strain>
    </source>
</reference>
<keyword evidence="2" id="KW-0808">Transferase</keyword>
<name>A0ABY3X7J6_9GAMM</name>